<dbReference type="CDD" id="cd09076">
    <property type="entry name" value="L1-EN"/>
    <property type="match status" value="1"/>
</dbReference>
<feature type="compositionally biased region" description="Basic and acidic residues" evidence="1">
    <location>
        <begin position="8"/>
        <end position="21"/>
    </location>
</feature>
<dbReference type="GO" id="GO:0003824">
    <property type="term" value="F:catalytic activity"/>
    <property type="evidence" value="ECO:0007669"/>
    <property type="project" value="InterPro"/>
</dbReference>
<dbReference type="InterPro" id="IPR005135">
    <property type="entry name" value="Endo/exonuclease/phosphatase"/>
</dbReference>
<evidence type="ECO:0000256" key="1">
    <source>
        <dbReference type="SAM" id="MobiDB-lite"/>
    </source>
</evidence>
<protein>
    <submittedName>
        <fullName evidence="4">Craniofacial development protein 2-like</fullName>
    </submittedName>
</protein>
<feature type="region of interest" description="Disordered" evidence="1">
    <location>
        <begin position="1"/>
        <end position="43"/>
    </location>
</feature>
<dbReference type="InterPro" id="IPR027124">
    <property type="entry name" value="Swc5/CFDP1/2"/>
</dbReference>
<dbReference type="AlphaFoldDB" id="A0A6J2JRF7"/>
<dbReference type="KEGG" id="bman:114244476"/>
<organism evidence="3 4">
    <name type="scientific">Bombyx mandarina</name>
    <name type="common">Wild silk moth</name>
    <name type="synonym">Wild silkworm</name>
    <dbReference type="NCBI Taxonomy" id="7092"/>
    <lineage>
        <taxon>Eukaryota</taxon>
        <taxon>Metazoa</taxon>
        <taxon>Ecdysozoa</taxon>
        <taxon>Arthropoda</taxon>
        <taxon>Hexapoda</taxon>
        <taxon>Insecta</taxon>
        <taxon>Pterygota</taxon>
        <taxon>Neoptera</taxon>
        <taxon>Endopterygota</taxon>
        <taxon>Lepidoptera</taxon>
        <taxon>Glossata</taxon>
        <taxon>Ditrysia</taxon>
        <taxon>Bombycoidea</taxon>
        <taxon>Bombycidae</taxon>
        <taxon>Bombycinae</taxon>
        <taxon>Bombyx</taxon>
    </lineage>
</organism>
<evidence type="ECO:0000259" key="2">
    <source>
        <dbReference type="Pfam" id="PF03372"/>
    </source>
</evidence>
<reference evidence="4" key="1">
    <citation type="submission" date="2025-08" db="UniProtKB">
        <authorList>
            <consortium name="RefSeq"/>
        </authorList>
    </citation>
    <scope>IDENTIFICATION</scope>
    <source>
        <tissue evidence="4">Silk gland</tissue>
    </source>
</reference>
<dbReference type="PANTHER" id="PTHR23227:SF85">
    <property type="entry name" value="CRANIOFACIAL DEVELOPMENT PROTEIN 2"/>
    <property type="match status" value="1"/>
</dbReference>
<sequence>MSKKNFKKASDPRGIRRHDLSGDQGVKCATGQDDVGNQASPGKYATGRRTIQLRNKIRVGTWNVRGLLKDGKLKILESELERCNSTITGISETHWKDSGHFDTGKHTIYYSGKENNSFGGVAIAIPKLWNNSVLGYNPVNERIMSIKIDASPVPINIVQVYAPTSTADDDIMETFYNELETCMDQVPKREPLIVLGDFNAKVGSTKNESGLRHIVGLYGLGTRNDRGERLIQFAADNNLTIMNTVFKQHPRRLYTWTSPDGKHRNQIDYVMIRTRWRSSICNAHTLPGADCLSDHELLICGLKLKLRNCTTKKISRRIEIVDREAFYETLQNVKGTSTNAIHDGESESLWQSAKTIIKDAVKISQPRLGVAKRQHWMSWSTWKLIEKRRKEKASGASMEKLNLLSSEIQTACRRDRNMELNTICTELERHSQKP</sequence>
<keyword evidence="3" id="KW-1185">Reference proteome</keyword>
<feature type="domain" description="Endonuclease/exonuclease/phosphatase" evidence="2">
    <location>
        <begin position="60"/>
        <end position="295"/>
    </location>
</feature>
<evidence type="ECO:0000313" key="4">
    <source>
        <dbReference type="RefSeq" id="XP_028032115.1"/>
    </source>
</evidence>
<dbReference type="InterPro" id="IPR036691">
    <property type="entry name" value="Endo/exonu/phosph_ase_sf"/>
</dbReference>
<dbReference type="RefSeq" id="XP_028032115.1">
    <property type="nucleotide sequence ID" value="XM_028176314.1"/>
</dbReference>
<dbReference type="Proteomes" id="UP000504629">
    <property type="component" value="Unplaced"/>
</dbReference>
<name>A0A6J2JRF7_BOMMA</name>
<dbReference type="GeneID" id="114244476"/>
<proteinExistence type="predicted"/>
<dbReference type="OrthoDB" id="414666at2759"/>
<dbReference type="Pfam" id="PF03372">
    <property type="entry name" value="Exo_endo_phos"/>
    <property type="match status" value="1"/>
</dbReference>
<dbReference type="SUPFAM" id="SSF56219">
    <property type="entry name" value="DNase I-like"/>
    <property type="match status" value="1"/>
</dbReference>
<dbReference type="PANTHER" id="PTHR23227">
    <property type="entry name" value="BUCENTAUR RELATED"/>
    <property type="match status" value="1"/>
</dbReference>
<dbReference type="Gene3D" id="3.60.10.10">
    <property type="entry name" value="Endonuclease/exonuclease/phosphatase"/>
    <property type="match status" value="1"/>
</dbReference>
<gene>
    <name evidence="4" type="primary">LOC114244476</name>
</gene>
<accession>A0A6J2JRF7</accession>
<evidence type="ECO:0000313" key="3">
    <source>
        <dbReference type="Proteomes" id="UP000504629"/>
    </source>
</evidence>